<organism evidence="4 5">
    <name type="scientific">Dreissena polymorpha</name>
    <name type="common">Zebra mussel</name>
    <name type="synonym">Mytilus polymorpha</name>
    <dbReference type="NCBI Taxonomy" id="45954"/>
    <lineage>
        <taxon>Eukaryota</taxon>
        <taxon>Metazoa</taxon>
        <taxon>Spiralia</taxon>
        <taxon>Lophotrochozoa</taxon>
        <taxon>Mollusca</taxon>
        <taxon>Bivalvia</taxon>
        <taxon>Autobranchia</taxon>
        <taxon>Heteroconchia</taxon>
        <taxon>Euheterodonta</taxon>
        <taxon>Imparidentia</taxon>
        <taxon>Neoheterodontei</taxon>
        <taxon>Myida</taxon>
        <taxon>Dreissenoidea</taxon>
        <taxon>Dreissenidae</taxon>
        <taxon>Dreissena</taxon>
    </lineage>
</organism>
<dbReference type="InterPro" id="IPR039843">
    <property type="entry name" value="KXD1-like"/>
</dbReference>
<dbReference type="GO" id="GO:0032418">
    <property type="term" value="P:lysosome localization"/>
    <property type="evidence" value="ECO:0007669"/>
    <property type="project" value="TreeGrafter"/>
</dbReference>
<evidence type="ECO:0000256" key="1">
    <source>
        <dbReference type="ARBA" id="ARBA00005913"/>
    </source>
</evidence>
<dbReference type="PANTHER" id="PTHR13511:SF0">
    <property type="entry name" value="KXDL MOTIF-CONTAINING PROTEIN 1"/>
    <property type="match status" value="1"/>
</dbReference>
<comment type="caution">
    <text evidence="4">The sequence shown here is derived from an EMBL/GenBank/DDBJ whole genome shotgun (WGS) entry which is preliminary data.</text>
</comment>
<comment type="similarity">
    <text evidence="1">Belongs to the KXD1 family.</text>
</comment>
<reference evidence="4" key="1">
    <citation type="journal article" date="2019" name="bioRxiv">
        <title>The Genome of the Zebra Mussel, Dreissena polymorpha: A Resource for Invasive Species Research.</title>
        <authorList>
            <person name="McCartney M.A."/>
            <person name="Auch B."/>
            <person name="Kono T."/>
            <person name="Mallez S."/>
            <person name="Zhang Y."/>
            <person name="Obille A."/>
            <person name="Becker A."/>
            <person name="Abrahante J.E."/>
            <person name="Garbe J."/>
            <person name="Badalamenti J.P."/>
            <person name="Herman A."/>
            <person name="Mangelson H."/>
            <person name="Liachko I."/>
            <person name="Sullivan S."/>
            <person name="Sone E.D."/>
            <person name="Koren S."/>
            <person name="Silverstein K.A.T."/>
            <person name="Beckman K.B."/>
            <person name="Gohl D.M."/>
        </authorList>
    </citation>
    <scope>NUCLEOTIDE SEQUENCE</scope>
    <source>
        <strain evidence="4">Duluth1</strain>
        <tissue evidence="4">Whole animal</tissue>
    </source>
</reference>
<feature type="region of interest" description="Disordered" evidence="2">
    <location>
        <begin position="107"/>
        <end position="167"/>
    </location>
</feature>
<dbReference type="OrthoDB" id="10258877at2759"/>
<dbReference type="AlphaFoldDB" id="A0A9D4KN86"/>
<dbReference type="EMBL" id="JAIWYP010000004">
    <property type="protein sequence ID" value="KAH3843008.1"/>
    <property type="molecule type" value="Genomic_DNA"/>
</dbReference>
<keyword evidence="5" id="KW-1185">Reference proteome</keyword>
<evidence type="ECO:0000313" key="5">
    <source>
        <dbReference type="Proteomes" id="UP000828390"/>
    </source>
</evidence>
<dbReference type="Proteomes" id="UP000828390">
    <property type="component" value="Unassembled WGS sequence"/>
</dbReference>
<dbReference type="GO" id="GO:0099078">
    <property type="term" value="C:BORC complex"/>
    <property type="evidence" value="ECO:0007669"/>
    <property type="project" value="TreeGrafter"/>
</dbReference>
<feature type="compositionally biased region" description="Polar residues" evidence="2">
    <location>
        <begin position="158"/>
        <end position="167"/>
    </location>
</feature>
<sequence>MSSPNSSSSFDAAETFAAALIGQVDNDSVKNMVVVQRDMLSRFEKTNEMLINFNILSSNRFSITSSQFRRHTQLLYDMKKDLDSIFKRIRVIKQKLRKSHPDAFKACEVSPLEEDEEEEGILSERQTTEEVEVNTDSEHNSSTDKASPELLTEAAVKTNGNKAFENS</sequence>
<evidence type="ECO:0000313" key="4">
    <source>
        <dbReference type="EMBL" id="KAH3843008.1"/>
    </source>
</evidence>
<protein>
    <recommendedName>
        <fullName evidence="3">KxDL domain-containing protein</fullName>
    </recommendedName>
</protein>
<dbReference type="PANTHER" id="PTHR13511">
    <property type="entry name" value="KXDL MOTIF-CONTAINING PROTEIN 1"/>
    <property type="match status" value="1"/>
</dbReference>
<gene>
    <name evidence="4" type="ORF">DPMN_116514</name>
</gene>
<proteinExistence type="inferred from homology"/>
<accession>A0A9D4KN86</accession>
<dbReference type="Pfam" id="PF10241">
    <property type="entry name" value="KxDL"/>
    <property type="match status" value="1"/>
</dbReference>
<evidence type="ECO:0000259" key="3">
    <source>
        <dbReference type="Pfam" id="PF10241"/>
    </source>
</evidence>
<name>A0A9D4KN86_DREPO</name>
<reference evidence="4" key="2">
    <citation type="submission" date="2020-11" db="EMBL/GenBank/DDBJ databases">
        <authorList>
            <person name="McCartney M.A."/>
            <person name="Auch B."/>
            <person name="Kono T."/>
            <person name="Mallez S."/>
            <person name="Becker A."/>
            <person name="Gohl D.M."/>
            <person name="Silverstein K.A.T."/>
            <person name="Koren S."/>
            <person name="Bechman K.B."/>
            <person name="Herman A."/>
            <person name="Abrahante J.E."/>
            <person name="Garbe J."/>
        </authorList>
    </citation>
    <scope>NUCLEOTIDE SEQUENCE</scope>
    <source>
        <strain evidence="4">Duluth1</strain>
        <tissue evidence="4">Whole animal</tissue>
    </source>
</reference>
<feature type="domain" description="KxDL" evidence="3">
    <location>
        <begin position="21"/>
        <end position="104"/>
    </location>
</feature>
<evidence type="ECO:0000256" key="2">
    <source>
        <dbReference type="SAM" id="MobiDB-lite"/>
    </source>
</evidence>
<feature type="compositionally biased region" description="Acidic residues" evidence="2">
    <location>
        <begin position="111"/>
        <end position="121"/>
    </location>
</feature>
<dbReference type="InterPro" id="IPR019371">
    <property type="entry name" value="KxDL_dom"/>
</dbReference>